<proteinExistence type="predicted"/>
<organism evidence="2 3">
    <name type="scientific">Chloropicon roscoffensis</name>
    <dbReference type="NCBI Taxonomy" id="1461544"/>
    <lineage>
        <taxon>Eukaryota</taxon>
        <taxon>Viridiplantae</taxon>
        <taxon>Chlorophyta</taxon>
        <taxon>Chloropicophyceae</taxon>
        <taxon>Chloropicales</taxon>
        <taxon>Chloropicaceae</taxon>
        <taxon>Chloropicon</taxon>
    </lineage>
</organism>
<evidence type="ECO:0000313" key="3">
    <source>
        <dbReference type="Proteomes" id="UP001472866"/>
    </source>
</evidence>
<sequence>MPLILDGRSWSREPRQELLEVNGGETHGPLMKVKRRLFRYSKGGSPSKSLAKRILLAFVLVAAVFSVSLSTTSTRLQAYSDGKEDGVVAGRSAVRDLPRPPVLLSSPVEPLTERGVGDEALGPEPGGEPALQASSKPEAAGDEEGGWVDEDEDEDAGSWGELAGLAADKGEEGVGDDGVEIAEVGGGDEDLAGREESEVQEKDAPVPQSVEVVSERNDVGVEVEVSGDEGTGSAPERVEGGPPATGEGGETLDAETGLSHAFLAELEVRGGGIEDYLKDTKVDFSHVETSAEENHKIEQAFATAHWKEWQNTKKGVNEYYKLNVLFDDSQEEEQVSWKETRIRIPPPKRSPSRTKRRRRGDGGGPTTAARPGSTQRTTVDGEVRRLPVKLPCDESVLRELPKRERARTGCFAKPKSRSRARARAP</sequence>
<feature type="compositionally biased region" description="Basic and acidic residues" evidence="1">
    <location>
        <begin position="192"/>
        <end position="204"/>
    </location>
</feature>
<dbReference type="EMBL" id="CP151504">
    <property type="protein sequence ID" value="WZN61698.1"/>
    <property type="molecule type" value="Genomic_DNA"/>
</dbReference>
<keyword evidence="3" id="KW-1185">Reference proteome</keyword>
<feature type="compositionally biased region" description="Basic and acidic residues" evidence="1">
    <location>
        <begin position="379"/>
        <end position="407"/>
    </location>
</feature>
<gene>
    <name evidence="2" type="ORF">HKI87_04g32330</name>
</gene>
<feature type="region of interest" description="Disordered" evidence="1">
    <location>
        <begin position="192"/>
        <end position="258"/>
    </location>
</feature>
<evidence type="ECO:0000256" key="1">
    <source>
        <dbReference type="SAM" id="MobiDB-lite"/>
    </source>
</evidence>
<feature type="compositionally biased region" description="Basic residues" evidence="1">
    <location>
        <begin position="350"/>
        <end position="359"/>
    </location>
</feature>
<feature type="region of interest" description="Disordered" evidence="1">
    <location>
        <begin position="334"/>
        <end position="425"/>
    </location>
</feature>
<feature type="compositionally biased region" description="Acidic residues" evidence="1">
    <location>
        <begin position="140"/>
        <end position="156"/>
    </location>
</feature>
<feature type="compositionally biased region" description="Basic residues" evidence="1">
    <location>
        <begin position="414"/>
        <end position="425"/>
    </location>
</feature>
<feature type="region of interest" description="Disordered" evidence="1">
    <location>
        <begin position="98"/>
        <end position="156"/>
    </location>
</feature>
<name>A0AAX4P6M1_9CHLO</name>
<reference evidence="2 3" key="1">
    <citation type="submission" date="2024-03" db="EMBL/GenBank/DDBJ databases">
        <title>Complete genome sequence of the green alga Chloropicon roscoffensis RCC1871.</title>
        <authorList>
            <person name="Lemieux C."/>
            <person name="Pombert J.-F."/>
            <person name="Otis C."/>
            <person name="Turmel M."/>
        </authorList>
    </citation>
    <scope>NUCLEOTIDE SEQUENCE [LARGE SCALE GENOMIC DNA]</scope>
    <source>
        <strain evidence="2 3">RCC1871</strain>
    </source>
</reference>
<accession>A0AAX4P6M1</accession>
<dbReference type="AlphaFoldDB" id="A0AAX4P6M1"/>
<protein>
    <submittedName>
        <fullName evidence="2">Uncharacterized protein</fullName>
    </submittedName>
</protein>
<evidence type="ECO:0000313" key="2">
    <source>
        <dbReference type="EMBL" id="WZN61698.1"/>
    </source>
</evidence>
<dbReference type="Proteomes" id="UP001472866">
    <property type="component" value="Chromosome 04"/>
</dbReference>